<organism evidence="2 3">
    <name type="scientific">Streptomyces thioluteus</name>
    <dbReference type="NCBI Taxonomy" id="66431"/>
    <lineage>
        <taxon>Bacteria</taxon>
        <taxon>Bacillati</taxon>
        <taxon>Actinomycetota</taxon>
        <taxon>Actinomycetes</taxon>
        <taxon>Kitasatosporales</taxon>
        <taxon>Streptomycetaceae</taxon>
        <taxon>Streptomyces</taxon>
    </lineage>
</organism>
<feature type="region of interest" description="Disordered" evidence="1">
    <location>
        <begin position="52"/>
        <end position="122"/>
    </location>
</feature>
<evidence type="ECO:0000256" key="1">
    <source>
        <dbReference type="SAM" id="MobiDB-lite"/>
    </source>
</evidence>
<reference evidence="3" key="1">
    <citation type="journal article" date="2019" name="Int. J. Syst. Evol. Microbiol.">
        <title>The Global Catalogue of Microorganisms (GCM) 10K type strain sequencing project: providing services to taxonomists for standard genome sequencing and annotation.</title>
        <authorList>
            <consortium name="The Broad Institute Genomics Platform"/>
            <consortium name="The Broad Institute Genome Sequencing Center for Infectious Disease"/>
            <person name="Wu L."/>
            <person name="Ma J."/>
        </authorList>
    </citation>
    <scope>NUCLEOTIDE SEQUENCE [LARGE SCALE GENOMIC DNA]</scope>
    <source>
        <strain evidence="3">JCM 4087</strain>
    </source>
</reference>
<dbReference type="EMBL" id="BAAAXZ010000067">
    <property type="protein sequence ID" value="GAA2922117.1"/>
    <property type="molecule type" value="Genomic_DNA"/>
</dbReference>
<name>A0ABP6J5W7_STRTU</name>
<dbReference type="Proteomes" id="UP001501102">
    <property type="component" value="Unassembled WGS sequence"/>
</dbReference>
<feature type="compositionally biased region" description="Basic and acidic residues" evidence="1">
    <location>
        <begin position="74"/>
        <end position="85"/>
    </location>
</feature>
<sequence length="122" mass="12964">MRDAVRREQVVGAFADGQAARLVGRARGGRDAVRRALARVEQVPQQRVLRAPQIGLGQPGLDQRGGPHGRARHLGRDGHEGRVPDVEADLGTGAGHLQQARLDQGGHLLDPAGRRADGQEGV</sequence>
<proteinExistence type="predicted"/>
<evidence type="ECO:0000313" key="2">
    <source>
        <dbReference type="EMBL" id="GAA2922117.1"/>
    </source>
</evidence>
<comment type="caution">
    <text evidence="2">The sequence shown here is derived from an EMBL/GenBank/DDBJ whole genome shotgun (WGS) entry which is preliminary data.</text>
</comment>
<gene>
    <name evidence="2" type="ORF">GCM10020221_17860</name>
</gene>
<evidence type="ECO:0000313" key="3">
    <source>
        <dbReference type="Proteomes" id="UP001501102"/>
    </source>
</evidence>
<protein>
    <submittedName>
        <fullName evidence="2">Uncharacterized protein</fullName>
    </submittedName>
</protein>
<feature type="compositionally biased region" description="Basic and acidic residues" evidence="1">
    <location>
        <begin position="112"/>
        <end position="122"/>
    </location>
</feature>
<accession>A0ABP6J5W7</accession>
<keyword evidence="3" id="KW-1185">Reference proteome</keyword>